<proteinExistence type="predicted"/>
<dbReference type="Proteomes" id="UP000316184">
    <property type="component" value="Unassembled WGS sequence"/>
</dbReference>
<protein>
    <submittedName>
        <fullName evidence="2">Uncharacterized protein</fullName>
    </submittedName>
</protein>
<accession>A0A561V7I1</accession>
<comment type="caution">
    <text evidence="2">The sequence shown here is derived from an EMBL/GenBank/DDBJ whole genome shotgun (WGS) entry which is preliminary data.</text>
</comment>
<evidence type="ECO:0000313" key="3">
    <source>
        <dbReference type="Proteomes" id="UP000316184"/>
    </source>
</evidence>
<evidence type="ECO:0000313" key="2">
    <source>
        <dbReference type="EMBL" id="TWG07576.1"/>
    </source>
</evidence>
<dbReference type="AlphaFoldDB" id="A0A561V7I1"/>
<dbReference type="EMBL" id="VIWX01000001">
    <property type="protein sequence ID" value="TWG07576.1"/>
    <property type="molecule type" value="Genomic_DNA"/>
</dbReference>
<gene>
    <name evidence="2" type="ORF">FHU35_11193</name>
</gene>
<reference evidence="2 3" key="1">
    <citation type="submission" date="2019-06" db="EMBL/GenBank/DDBJ databases">
        <title>Sequencing the genomes of 1000 actinobacteria strains.</title>
        <authorList>
            <person name="Klenk H.-P."/>
        </authorList>
    </citation>
    <scope>NUCLEOTIDE SEQUENCE [LARGE SCALE GENOMIC DNA]</scope>
    <source>
        <strain evidence="2 3">DSM 46699</strain>
    </source>
</reference>
<name>A0A561V7I1_9PSEU</name>
<evidence type="ECO:0000256" key="1">
    <source>
        <dbReference type="SAM" id="MobiDB-lite"/>
    </source>
</evidence>
<keyword evidence="3" id="KW-1185">Reference proteome</keyword>
<sequence length="106" mass="11554">MQAAICQGCGEPLPPPSPRGRPARYHGPACRQRAHRARRRAHVIDRDWAALDDVDMAIADVRRLMATGRDPRSALARLLTAALNMANLRGILLSVEPPAPASTERS</sequence>
<feature type="region of interest" description="Disordered" evidence="1">
    <location>
        <begin position="1"/>
        <end position="28"/>
    </location>
</feature>
<organism evidence="2 3">
    <name type="scientific">Saccharopolyspora dendranthemae</name>
    <dbReference type="NCBI Taxonomy" id="1181886"/>
    <lineage>
        <taxon>Bacteria</taxon>
        <taxon>Bacillati</taxon>
        <taxon>Actinomycetota</taxon>
        <taxon>Actinomycetes</taxon>
        <taxon>Pseudonocardiales</taxon>
        <taxon>Pseudonocardiaceae</taxon>
        <taxon>Saccharopolyspora</taxon>
    </lineage>
</organism>